<dbReference type="RefSeq" id="WP_229021521.1">
    <property type="nucleotide sequence ID" value="NZ_JADCPN010000130.1"/>
</dbReference>
<gene>
    <name evidence="1" type="ORF">HPE51_09475</name>
</gene>
<sequence>MCDYYFHQQDAGSQTEKIGRLFKQRRLSTTWLKSQITQPHKLWDAMPKQPSQEELRDCITKVYSGGIYVQKNRI</sequence>
<name>A0A6M9QYU1_ECOLX</name>
<organism evidence="1">
    <name type="scientific">Escherichia coli</name>
    <dbReference type="NCBI Taxonomy" id="562"/>
    <lineage>
        <taxon>Bacteria</taxon>
        <taxon>Pseudomonadati</taxon>
        <taxon>Pseudomonadota</taxon>
        <taxon>Gammaproteobacteria</taxon>
        <taxon>Enterobacterales</taxon>
        <taxon>Enterobacteriaceae</taxon>
        <taxon>Escherichia</taxon>
    </lineage>
</organism>
<proteinExistence type="predicted"/>
<dbReference type="EMBL" id="CP054379">
    <property type="protein sequence ID" value="QKM84055.1"/>
    <property type="molecule type" value="Genomic_DNA"/>
</dbReference>
<evidence type="ECO:0000313" key="1">
    <source>
        <dbReference type="EMBL" id="QKM84055.1"/>
    </source>
</evidence>
<accession>A0A6M9QYU1</accession>
<dbReference type="AlphaFoldDB" id="A0A6M9QYU1"/>
<protein>
    <submittedName>
        <fullName evidence="1">Uncharacterized protein</fullName>
    </submittedName>
</protein>
<reference evidence="1" key="1">
    <citation type="submission" date="2020-05" db="EMBL/GenBank/DDBJ databases">
        <title>Title: F plasmids are the major carriers of antibiotic resistance genes in human-associated commensal E. coli.</title>
        <authorList>
            <person name="Stephens C."/>
            <person name="Arismendi T."/>
            <person name="Wright M."/>
            <person name="Hartman A."/>
            <person name="Gonzalez A."/>
            <person name="Gill M."/>
            <person name="Pandori M."/>
            <person name="Hess D."/>
        </authorList>
    </citation>
    <scope>NUCLEOTIDE SEQUENCE</scope>
    <source>
        <strain evidence="1">SCU-175</strain>
    </source>
</reference>